<sequence>MQPIELETPRLRLRGWHDRDLDPLAEMCADPRVMRYFPATLSRDECAAAMARCRVHFIRHGFGFWVVEHKDAARFIGLAGLAWSRLDLPFCPAVEIGWRLVADQWGQGLAYEAAQAALAFAFEQRQLDEVVSYTSPLNERSWRLMGRLGMQADEAASFDHPRLPEGHPLRRHLLYRMSRDQWNDRRR</sequence>
<dbReference type="EMBL" id="JALGRD010000011">
    <property type="protein sequence ID" value="MCJ0975470.1"/>
    <property type="molecule type" value="Genomic_DNA"/>
</dbReference>
<proteinExistence type="predicted"/>
<accession>A0A9X2AU06</accession>
<organism evidence="2 3">
    <name type="scientific">Stutzerimonas marianensis</name>
    <dbReference type="NCBI Taxonomy" id="2929513"/>
    <lineage>
        <taxon>Bacteria</taxon>
        <taxon>Pseudomonadati</taxon>
        <taxon>Pseudomonadota</taxon>
        <taxon>Gammaproteobacteria</taxon>
        <taxon>Pseudomonadales</taxon>
        <taxon>Pseudomonadaceae</taxon>
        <taxon>Stutzerimonas</taxon>
    </lineage>
</organism>
<gene>
    <name evidence="2" type="ORF">MST27_19050</name>
</gene>
<dbReference type="Gene3D" id="3.40.630.30">
    <property type="match status" value="1"/>
</dbReference>
<dbReference type="AlphaFoldDB" id="A0A9X2AU06"/>
<protein>
    <submittedName>
        <fullName evidence="2">GNAT family N-acetyltransferase</fullName>
    </submittedName>
</protein>
<dbReference type="InterPro" id="IPR051531">
    <property type="entry name" value="N-acetyltransferase"/>
</dbReference>
<dbReference type="InterPro" id="IPR016181">
    <property type="entry name" value="Acyl_CoA_acyltransferase"/>
</dbReference>
<dbReference type="PANTHER" id="PTHR43792">
    <property type="entry name" value="GNAT FAMILY, PUTATIVE (AFU_ORTHOLOGUE AFUA_3G00765)-RELATED-RELATED"/>
    <property type="match status" value="1"/>
</dbReference>
<evidence type="ECO:0000259" key="1">
    <source>
        <dbReference type="PROSITE" id="PS51186"/>
    </source>
</evidence>
<feature type="domain" description="N-acetyltransferase" evidence="1">
    <location>
        <begin position="11"/>
        <end position="180"/>
    </location>
</feature>
<dbReference type="SUPFAM" id="SSF55729">
    <property type="entry name" value="Acyl-CoA N-acyltransferases (Nat)"/>
    <property type="match status" value="1"/>
</dbReference>
<evidence type="ECO:0000313" key="3">
    <source>
        <dbReference type="Proteomes" id="UP001139682"/>
    </source>
</evidence>
<dbReference type="PROSITE" id="PS51186">
    <property type="entry name" value="GNAT"/>
    <property type="match status" value="1"/>
</dbReference>
<dbReference type="InterPro" id="IPR000182">
    <property type="entry name" value="GNAT_dom"/>
</dbReference>
<keyword evidence="3" id="KW-1185">Reference proteome</keyword>
<dbReference type="RefSeq" id="WP_243607508.1">
    <property type="nucleotide sequence ID" value="NZ_JALGRD010000011.1"/>
</dbReference>
<dbReference type="Proteomes" id="UP001139682">
    <property type="component" value="Unassembled WGS sequence"/>
</dbReference>
<dbReference type="GO" id="GO:0016747">
    <property type="term" value="F:acyltransferase activity, transferring groups other than amino-acyl groups"/>
    <property type="evidence" value="ECO:0007669"/>
    <property type="project" value="InterPro"/>
</dbReference>
<reference evidence="2" key="1">
    <citation type="submission" date="2022-03" db="EMBL/GenBank/DDBJ databases">
        <title>Pseudomonas marianensis sp. nov., a marine bacterium isolated from deep-sea sediments of the Mariana Trench.</title>
        <authorList>
            <person name="Wei Y."/>
        </authorList>
    </citation>
    <scope>NUCLEOTIDE SEQUENCE</scope>
    <source>
        <strain evidence="2">PS1</strain>
    </source>
</reference>
<comment type="caution">
    <text evidence="2">The sequence shown here is derived from an EMBL/GenBank/DDBJ whole genome shotgun (WGS) entry which is preliminary data.</text>
</comment>
<dbReference type="PANTHER" id="PTHR43792:SF1">
    <property type="entry name" value="N-ACETYLTRANSFERASE DOMAIN-CONTAINING PROTEIN"/>
    <property type="match status" value="1"/>
</dbReference>
<name>A0A9X2AU06_9GAMM</name>
<evidence type="ECO:0000313" key="2">
    <source>
        <dbReference type="EMBL" id="MCJ0975470.1"/>
    </source>
</evidence>
<dbReference type="Pfam" id="PF13302">
    <property type="entry name" value="Acetyltransf_3"/>
    <property type="match status" value="1"/>
</dbReference>